<keyword evidence="7" id="KW-1185">Reference proteome</keyword>
<name>A0A6N7ZBY5_9PSEU</name>
<feature type="chain" id="PRO_5027014815" description="Solute-binding protein family 3/N-terminal domain-containing protein" evidence="4">
    <location>
        <begin position="27"/>
        <end position="323"/>
    </location>
</feature>
<evidence type="ECO:0000259" key="5">
    <source>
        <dbReference type="SMART" id="SM00062"/>
    </source>
</evidence>
<evidence type="ECO:0000256" key="1">
    <source>
        <dbReference type="ARBA" id="ARBA00004418"/>
    </source>
</evidence>
<dbReference type="AlphaFoldDB" id="A0A6N7ZBY5"/>
<dbReference type="Gene3D" id="3.40.190.10">
    <property type="entry name" value="Periplasmic binding protein-like II"/>
    <property type="match status" value="2"/>
</dbReference>
<evidence type="ECO:0000313" key="7">
    <source>
        <dbReference type="Proteomes" id="UP000440096"/>
    </source>
</evidence>
<sequence length="323" mass="33339">MVTAKRILTATIAGLLLAAAGCGSNAGSGQQNAPGTLDVGVVASLSSASYYEAEAEGAFKKAGLTTKSSLVASGQQAVPLLLNGQIQFASSDVSGVMTAVAARNDVVMVASASACATTAATDPTGVMVAPKSGITSARQLSGKTVAIVALRGQSQMTVQAAVDNDGGDSSTIKFVELPITGMVDALKAGTVDAALLTEPFTTVAKSAGLKVLFAPFSASTPGVPQVVYMATRKWVDSHPVETKAFYEAITSANETLSANPEKIVEIGLKHTEVPEKQLRSMALPVFEPSTIQLDAVKSYVDLMVKYGYLKSPIDAAKYIYQPR</sequence>
<evidence type="ECO:0000256" key="2">
    <source>
        <dbReference type="ARBA" id="ARBA00010742"/>
    </source>
</evidence>
<dbReference type="Pfam" id="PF09084">
    <property type="entry name" value="NMT1"/>
    <property type="match status" value="1"/>
</dbReference>
<organism evidence="6 7">
    <name type="scientific">Amycolatopsis pithecellobii</name>
    <dbReference type="NCBI Taxonomy" id="664692"/>
    <lineage>
        <taxon>Bacteria</taxon>
        <taxon>Bacillati</taxon>
        <taxon>Actinomycetota</taxon>
        <taxon>Actinomycetes</taxon>
        <taxon>Pseudonocardiales</taxon>
        <taxon>Pseudonocardiaceae</taxon>
        <taxon>Amycolatopsis</taxon>
    </lineage>
</organism>
<dbReference type="InterPro" id="IPR015168">
    <property type="entry name" value="SsuA/THI5"/>
</dbReference>
<dbReference type="SUPFAM" id="SSF53850">
    <property type="entry name" value="Periplasmic binding protein-like II"/>
    <property type="match status" value="1"/>
</dbReference>
<comment type="subcellular location">
    <subcellularLocation>
        <location evidence="1">Periplasm</location>
    </subcellularLocation>
</comment>
<dbReference type="EMBL" id="WMBA01000093">
    <property type="protein sequence ID" value="MTD59215.1"/>
    <property type="molecule type" value="Genomic_DNA"/>
</dbReference>
<dbReference type="GO" id="GO:0042597">
    <property type="term" value="C:periplasmic space"/>
    <property type="evidence" value="ECO:0007669"/>
    <property type="project" value="UniProtKB-SubCell"/>
</dbReference>
<keyword evidence="3 4" id="KW-0732">Signal</keyword>
<dbReference type="Proteomes" id="UP000440096">
    <property type="component" value="Unassembled WGS sequence"/>
</dbReference>
<dbReference type="PANTHER" id="PTHR30024:SF47">
    <property type="entry name" value="TAURINE-BINDING PERIPLASMIC PROTEIN"/>
    <property type="match status" value="1"/>
</dbReference>
<dbReference type="PANTHER" id="PTHR30024">
    <property type="entry name" value="ALIPHATIC SULFONATES-BINDING PROTEIN-RELATED"/>
    <property type="match status" value="1"/>
</dbReference>
<comment type="similarity">
    <text evidence="2">Belongs to the bacterial solute-binding protein SsuA/TauA family.</text>
</comment>
<feature type="domain" description="Solute-binding protein family 3/N-terminal" evidence="5">
    <location>
        <begin position="36"/>
        <end position="259"/>
    </location>
</feature>
<protein>
    <recommendedName>
        <fullName evidence="5">Solute-binding protein family 3/N-terminal domain-containing protein</fullName>
    </recommendedName>
</protein>
<dbReference type="OrthoDB" id="8892982at2"/>
<gene>
    <name evidence="6" type="ORF">GKO32_35310</name>
</gene>
<evidence type="ECO:0000313" key="6">
    <source>
        <dbReference type="EMBL" id="MTD59215.1"/>
    </source>
</evidence>
<comment type="caution">
    <text evidence="6">The sequence shown here is derived from an EMBL/GenBank/DDBJ whole genome shotgun (WGS) entry which is preliminary data.</text>
</comment>
<evidence type="ECO:0000256" key="4">
    <source>
        <dbReference type="SAM" id="SignalP"/>
    </source>
</evidence>
<feature type="signal peptide" evidence="4">
    <location>
        <begin position="1"/>
        <end position="26"/>
    </location>
</feature>
<reference evidence="6 7" key="1">
    <citation type="submission" date="2019-11" db="EMBL/GenBank/DDBJ databases">
        <title>Draft genome of Amycolatopsis RM579.</title>
        <authorList>
            <person name="Duangmal K."/>
            <person name="Mingma R."/>
        </authorList>
    </citation>
    <scope>NUCLEOTIDE SEQUENCE [LARGE SCALE GENOMIC DNA]</scope>
    <source>
        <strain evidence="6 7">RM579</strain>
    </source>
</reference>
<dbReference type="RefSeq" id="WP_154761270.1">
    <property type="nucleotide sequence ID" value="NZ_WMBA01000093.1"/>
</dbReference>
<dbReference type="SMART" id="SM00062">
    <property type="entry name" value="PBPb"/>
    <property type="match status" value="1"/>
</dbReference>
<dbReference type="PROSITE" id="PS51257">
    <property type="entry name" value="PROKAR_LIPOPROTEIN"/>
    <property type="match status" value="1"/>
</dbReference>
<proteinExistence type="inferred from homology"/>
<accession>A0A6N7ZBY5</accession>
<evidence type="ECO:0000256" key="3">
    <source>
        <dbReference type="ARBA" id="ARBA00022729"/>
    </source>
</evidence>
<dbReference type="InterPro" id="IPR001638">
    <property type="entry name" value="Solute-binding_3/MltF_N"/>
</dbReference>